<sequence>MAADGPIAWESDEKLIIALDFGTTFSGIAYCFANQRDAKVAAVVDWPGAEGDAAPKIPTLINYSADGKDFTWGASVDKMQDNIVGVKLLLDPSQERPLYLPMLNYKRTLKNLPKPPVAIAADFIGAVYNHALVEIAKVVPKNYFALCQKHFVLSVPAVWSDKAKNATMEAAKMAGIFPVSLIKEPEAAALYTMHSLDFSLNVGDAFVVCDAGGGTVDLISYEVVALSPRLELKELVPGTGGMAGSLGLNQRFEEAVKSLVGDDQYAELRKTKGYALALKSFDREVKRAFRGGEEDEYFVNFPMASLEDDPEAGLEENCWRLTGKELKDLFAPLITDILRLIQDQVNSVKIKRQNNGVTGIFLVGGFGSSAYLKSKVGTQHPGVQVLQPTDAWAAIVKGAALSQLPRQATVVATSATKHYGTKARSVYDSVIDAGVPKTVDPYDGRLRASRMTWFINMGDDILRDQKIKFPFFRSIDENYEPNDLLFTNMLYECADPNAPIHYSKGDKIGINCKVQTDLRSISDDRFKERRAIDGRPYYEVHYDLVITLKSALMTFSLEMDGKPMGSVEASFN</sequence>
<comment type="caution">
    <text evidence="3">The sequence shown here is derived from an EMBL/GenBank/DDBJ whole genome shotgun (WGS) entry which is preliminary data.</text>
</comment>
<proteinExistence type="predicted"/>
<dbReference type="InterPro" id="IPR043129">
    <property type="entry name" value="ATPase_NBD"/>
</dbReference>
<dbReference type="Proteomes" id="UP001275084">
    <property type="component" value="Unassembled WGS sequence"/>
</dbReference>
<evidence type="ECO:0000313" key="4">
    <source>
        <dbReference type="Proteomes" id="UP001275084"/>
    </source>
</evidence>
<dbReference type="PANTHER" id="PTHR14187">
    <property type="entry name" value="ALPHA KINASE/ELONGATION FACTOR 2 KINASE"/>
    <property type="match status" value="1"/>
</dbReference>
<evidence type="ECO:0000313" key="3">
    <source>
        <dbReference type="EMBL" id="KAK3343434.1"/>
    </source>
</evidence>
<evidence type="ECO:0000256" key="2">
    <source>
        <dbReference type="ARBA" id="ARBA00022840"/>
    </source>
</evidence>
<dbReference type="Gene3D" id="3.90.640.10">
    <property type="entry name" value="Actin, Chain A, domain 4"/>
    <property type="match status" value="1"/>
</dbReference>
<reference evidence="3" key="1">
    <citation type="journal article" date="2023" name="Mol. Phylogenet. Evol.">
        <title>Genome-scale phylogeny and comparative genomics of the fungal order Sordariales.</title>
        <authorList>
            <person name="Hensen N."/>
            <person name="Bonometti L."/>
            <person name="Westerberg I."/>
            <person name="Brannstrom I.O."/>
            <person name="Guillou S."/>
            <person name="Cros-Aarteil S."/>
            <person name="Calhoun S."/>
            <person name="Haridas S."/>
            <person name="Kuo A."/>
            <person name="Mondo S."/>
            <person name="Pangilinan J."/>
            <person name="Riley R."/>
            <person name="LaButti K."/>
            <person name="Andreopoulos B."/>
            <person name="Lipzen A."/>
            <person name="Chen C."/>
            <person name="Yan M."/>
            <person name="Daum C."/>
            <person name="Ng V."/>
            <person name="Clum A."/>
            <person name="Steindorff A."/>
            <person name="Ohm R.A."/>
            <person name="Martin F."/>
            <person name="Silar P."/>
            <person name="Natvig D.O."/>
            <person name="Lalanne C."/>
            <person name="Gautier V."/>
            <person name="Ament-Velasquez S.L."/>
            <person name="Kruys A."/>
            <person name="Hutchinson M.I."/>
            <person name="Powell A.J."/>
            <person name="Barry K."/>
            <person name="Miller A.N."/>
            <person name="Grigoriev I.V."/>
            <person name="Debuchy R."/>
            <person name="Gladieux P."/>
            <person name="Hiltunen Thoren M."/>
            <person name="Johannesson H."/>
        </authorList>
    </citation>
    <scope>NUCLEOTIDE SEQUENCE</scope>
    <source>
        <strain evidence="3">CBS 955.72</strain>
    </source>
</reference>
<dbReference type="EMBL" id="JAUIQD010000007">
    <property type="protein sequence ID" value="KAK3343434.1"/>
    <property type="molecule type" value="Genomic_DNA"/>
</dbReference>
<dbReference type="AlphaFoldDB" id="A0AAJ0H807"/>
<keyword evidence="1" id="KW-0547">Nucleotide-binding</keyword>
<protein>
    <submittedName>
        <fullName evidence="3">Hsp70 family protein-like protein</fullName>
    </submittedName>
</protein>
<dbReference type="SUPFAM" id="SSF53067">
    <property type="entry name" value="Actin-like ATPase domain"/>
    <property type="match status" value="2"/>
</dbReference>
<name>A0AAJ0H807_9PEZI</name>
<accession>A0AAJ0H807</accession>
<dbReference type="GO" id="GO:0005524">
    <property type="term" value="F:ATP binding"/>
    <property type="evidence" value="ECO:0007669"/>
    <property type="project" value="UniProtKB-KW"/>
</dbReference>
<organism evidence="3 4">
    <name type="scientific">Lasiosphaeria hispida</name>
    <dbReference type="NCBI Taxonomy" id="260671"/>
    <lineage>
        <taxon>Eukaryota</taxon>
        <taxon>Fungi</taxon>
        <taxon>Dikarya</taxon>
        <taxon>Ascomycota</taxon>
        <taxon>Pezizomycotina</taxon>
        <taxon>Sordariomycetes</taxon>
        <taxon>Sordariomycetidae</taxon>
        <taxon>Sordariales</taxon>
        <taxon>Lasiosphaeriaceae</taxon>
        <taxon>Lasiosphaeria</taxon>
    </lineage>
</organism>
<dbReference type="CDD" id="cd10170">
    <property type="entry name" value="ASKHA_NBD_HSP70"/>
    <property type="match status" value="1"/>
</dbReference>
<dbReference type="GO" id="GO:0140662">
    <property type="term" value="F:ATP-dependent protein folding chaperone"/>
    <property type="evidence" value="ECO:0007669"/>
    <property type="project" value="InterPro"/>
</dbReference>
<dbReference type="InterPro" id="IPR013126">
    <property type="entry name" value="Hsp_70_fam"/>
</dbReference>
<evidence type="ECO:0000256" key="1">
    <source>
        <dbReference type="ARBA" id="ARBA00022741"/>
    </source>
</evidence>
<gene>
    <name evidence="3" type="ORF">B0T25DRAFT_485754</name>
</gene>
<reference evidence="3" key="2">
    <citation type="submission" date="2023-06" db="EMBL/GenBank/DDBJ databases">
        <authorList>
            <consortium name="Lawrence Berkeley National Laboratory"/>
            <person name="Haridas S."/>
            <person name="Hensen N."/>
            <person name="Bonometti L."/>
            <person name="Westerberg I."/>
            <person name="Brannstrom I.O."/>
            <person name="Guillou S."/>
            <person name="Cros-Aarteil S."/>
            <person name="Calhoun S."/>
            <person name="Kuo A."/>
            <person name="Mondo S."/>
            <person name="Pangilinan J."/>
            <person name="Riley R."/>
            <person name="Labutti K."/>
            <person name="Andreopoulos B."/>
            <person name="Lipzen A."/>
            <person name="Chen C."/>
            <person name="Yanf M."/>
            <person name="Daum C."/>
            <person name="Ng V."/>
            <person name="Clum A."/>
            <person name="Steindorff A."/>
            <person name="Ohm R."/>
            <person name="Martin F."/>
            <person name="Silar P."/>
            <person name="Natvig D."/>
            <person name="Lalanne C."/>
            <person name="Gautier V."/>
            <person name="Ament-Velasquez S.L."/>
            <person name="Kruys A."/>
            <person name="Hutchinson M.I."/>
            <person name="Powell A.J."/>
            <person name="Barry K."/>
            <person name="Miller A.N."/>
            <person name="Grigoriev I.V."/>
            <person name="Debuchy R."/>
            <person name="Gladieux P."/>
            <person name="Thoren M.H."/>
            <person name="Johannesson H."/>
        </authorList>
    </citation>
    <scope>NUCLEOTIDE SEQUENCE</scope>
    <source>
        <strain evidence="3">CBS 955.72</strain>
    </source>
</reference>
<keyword evidence="2" id="KW-0067">ATP-binding</keyword>
<dbReference type="PANTHER" id="PTHR14187:SF82">
    <property type="entry name" value="FAMILY CHAPERONE, PUTATIVE (AFU_ORTHOLOGUE AFUA_7G08575)-RELATED"/>
    <property type="match status" value="1"/>
</dbReference>
<dbReference type="Pfam" id="PF00012">
    <property type="entry name" value="HSP70"/>
    <property type="match status" value="1"/>
</dbReference>
<dbReference type="Gene3D" id="3.30.420.40">
    <property type="match status" value="2"/>
</dbReference>
<keyword evidence="4" id="KW-1185">Reference proteome</keyword>